<keyword evidence="2" id="KW-1133">Transmembrane helix</keyword>
<feature type="region of interest" description="Disordered" evidence="1">
    <location>
        <begin position="59"/>
        <end position="79"/>
    </location>
</feature>
<organism evidence="3">
    <name type="scientific">Timema bartmani</name>
    <dbReference type="NCBI Taxonomy" id="61472"/>
    <lineage>
        <taxon>Eukaryota</taxon>
        <taxon>Metazoa</taxon>
        <taxon>Ecdysozoa</taxon>
        <taxon>Arthropoda</taxon>
        <taxon>Hexapoda</taxon>
        <taxon>Insecta</taxon>
        <taxon>Pterygota</taxon>
        <taxon>Neoptera</taxon>
        <taxon>Polyneoptera</taxon>
        <taxon>Phasmatodea</taxon>
        <taxon>Timematodea</taxon>
        <taxon>Timematoidea</taxon>
        <taxon>Timematidae</taxon>
        <taxon>Timema</taxon>
    </lineage>
</organism>
<protein>
    <submittedName>
        <fullName evidence="3">Uncharacterized protein</fullName>
    </submittedName>
</protein>
<evidence type="ECO:0000313" key="3">
    <source>
        <dbReference type="EMBL" id="CAD7448156.1"/>
    </source>
</evidence>
<evidence type="ECO:0000256" key="2">
    <source>
        <dbReference type="SAM" id="Phobius"/>
    </source>
</evidence>
<dbReference type="AlphaFoldDB" id="A0A7R9F702"/>
<dbReference type="EMBL" id="OD569653">
    <property type="protein sequence ID" value="CAD7448156.1"/>
    <property type="molecule type" value="Genomic_DNA"/>
</dbReference>
<sequence length="235" mass="26898">MFAIRHCRRLVLVVDKFQPTLLNAQSRCNFSHNSPEKEPQLKSAPKLFGTTKTVEECTPNGLGASLPENPPPTEEEENSMMDTIEPKAPYNDSRRQRESFQHLVVGIVFLSFTLYACHCWVMIGLTAAILVVKDSSCQKERNHFNQEVESLGILFVCDPGSFHNEPHRLLISVFKTKAATYLFKYLLVCTHEAEWTPLQTHRYIGKYISAEDQTWDHWICSHRDGGVNYLIIKSI</sequence>
<proteinExistence type="predicted"/>
<gene>
    <name evidence="3" type="ORF">TBIB3V08_LOCUS10445</name>
</gene>
<name>A0A7R9F702_9NEOP</name>
<evidence type="ECO:0000256" key="1">
    <source>
        <dbReference type="SAM" id="MobiDB-lite"/>
    </source>
</evidence>
<keyword evidence="2" id="KW-0812">Transmembrane</keyword>
<accession>A0A7R9F702</accession>
<reference evidence="3" key="1">
    <citation type="submission" date="2020-11" db="EMBL/GenBank/DDBJ databases">
        <authorList>
            <person name="Tran Van P."/>
        </authorList>
    </citation>
    <scope>NUCLEOTIDE SEQUENCE</scope>
</reference>
<keyword evidence="2" id="KW-0472">Membrane</keyword>
<feature type="transmembrane region" description="Helical" evidence="2">
    <location>
        <begin position="103"/>
        <end position="132"/>
    </location>
</feature>